<feature type="region of interest" description="Disordered" evidence="1">
    <location>
        <begin position="344"/>
        <end position="393"/>
    </location>
</feature>
<dbReference type="Proteomes" id="UP000187429">
    <property type="component" value="Unassembled WGS sequence"/>
</dbReference>
<organism evidence="2 3">
    <name type="scientific">Smittium culicis</name>
    <dbReference type="NCBI Taxonomy" id="133412"/>
    <lineage>
        <taxon>Eukaryota</taxon>
        <taxon>Fungi</taxon>
        <taxon>Fungi incertae sedis</taxon>
        <taxon>Zoopagomycota</taxon>
        <taxon>Kickxellomycotina</taxon>
        <taxon>Harpellomycetes</taxon>
        <taxon>Harpellales</taxon>
        <taxon>Legeriomycetaceae</taxon>
        <taxon>Smittium</taxon>
    </lineage>
</organism>
<dbReference type="AlphaFoldDB" id="A0A1R1YKQ4"/>
<gene>
    <name evidence="2" type="ORF">AYI69_g3054</name>
</gene>
<protein>
    <submittedName>
        <fullName evidence="2">Uncharacterized protein</fullName>
    </submittedName>
</protein>
<name>A0A1R1YKQ4_9FUNG</name>
<comment type="caution">
    <text evidence="2">The sequence shown here is derived from an EMBL/GenBank/DDBJ whole genome shotgun (WGS) entry which is preliminary data.</text>
</comment>
<evidence type="ECO:0000313" key="2">
    <source>
        <dbReference type="EMBL" id="OMJ27507.1"/>
    </source>
</evidence>
<keyword evidence="3" id="KW-1185">Reference proteome</keyword>
<accession>A0A1R1YKQ4</accession>
<sequence>MAVQELRKEKVPRKGVEMEDENYVVRPPIVDLNIPQGLIEFMPQFDEDFYKFIDSEEETKEVIQVCPRNSTMNYSPPSLNENITSVAKKTGMTLYGIQIALAQAIRPLDKFFYRKYKEDSEAAKEDEGVALARVGEMAGEDEEGATRIPFEPFSWGPPHNVQESLGATYGQLVGQKKFRERVHNSILEPETAPATNHPFSTVQEKAEPGIQGGRTIKSGVLQPTLLYPQEDRVAEASLEFKKPEQVCSGKELQDGVSQLYLQANQEEGLHDVLRSERRFPPHPDTQSLSKALMFHLERQQFQFRVLPFCNRSRLTPLPSILGRPPYHRRVKGTMQAVYHHGPEQAHTAWAPGKLRQVGDSADTNDKSPSNGHKLPGDDSQGSKFEVPGPPPRS</sequence>
<evidence type="ECO:0000313" key="3">
    <source>
        <dbReference type="Proteomes" id="UP000187429"/>
    </source>
</evidence>
<dbReference type="EMBL" id="LSSM01000977">
    <property type="protein sequence ID" value="OMJ27507.1"/>
    <property type="molecule type" value="Genomic_DNA"/>
</dbReference>
<reference evidence="3" key="1">
    <citation type="submission" date="2017-01" db="EMBL/GenBank/DDBJ databases">
        <authorList>
            <person name="Wang Y."/>
            <person name="White M."/>
            <person name="Kvist S."/>
            <person name="Moncalvo J.-M."/>
        </authorList>
    </citation>
    <scope>NUCLEOTIDE SEQUENCE [LARGE SCALE GENOMIC DNA]</scope>
    <source>
        <strain evidence="3">ID-206-W2</strain>
    </source>
</reference>
<proteinExistence type="predicted"/>
<evidence type="ECO:0000256" key="1">
    <source>
        <dbReference type="SAM" id="MobiDB-lite"/>
    </source>
</evidence>